<keyword evidence="9" id="KW-0067">ATP-binding</keyword>
<accession>A0A2G9YVH9</accession>
<evidence type="ECO:0000256" key="4">
    <source>
        <dbReference type="ARBA" id="ARBA00022490"/>
    </source>
</evidence>
<dbReference type="GO" id="GO:0003725">
    <property type="term" value="F:double-stranded RNA binding"/>
    <property type="evidence" value="ECO:0007669"/>
    <property type="project" value="InterPro"/>
</dbReference>
<reference evidence="13 14" key="1">
    <citation type="submission" date="2017-09" db="EMBL/GenBank/DDBJ databases">
        <title>Depth-based differentiation of microbial function through sediment-hosted aquifers and enrichment of novel symbionts in the deep terrestrial subsurface.</title>
        <authorList>
            <person name="Probst A.J."/>
            <person name="Ladd B."/>
            <person name="Jarett J.K."/>
            <person name="Geller-Mcgrath D.E."/>
            <person name="Sieber C.M."/>
            <person name="Emerson J.B."/>
            <person name="Anantharaman K."/>
            <person name="Thomas B.C."/>
            <person name="Malmstrom R."/>
            <person name="Stieglmeier M."/>
            <person name="Klingl A."/>
            <person name="Woyke T."/>
            <person name="Ryan C.M."/>
            <person name="Banfield J.F."/>
        </authorList>
    </citation>
    <scope>NUCLEOTIDE SEQUENCE [LARGE SCALE GENOMIC DNA]</scope>
    <source>
        <strain evidence="13">CG23_combo_of_CG06-09_8_20_14_all_38_19</strain>
    </source>
</reference>
<evidence type="ECO:0000256" key="7">
    <source>
        <dbReference type="ARBA" id="ARBA00022695"/>
    </source>
</evidence>
<dbReference type="PANTHER" id="PTHR17490">
    <property type="entry name" value="SUA5"/>
    <property type="match status" value="1"/>
</dbReference>
<keyword evidence="5" id="KW-0808">Transferase</keyword>
<dbReference type="InterPro" id="IPR050156">
    <property type="entry name" value="TC-AMP_synthase_SUA5"/>
</dbReference>
<dbReference type="Gene3D" id="3.90.870.10">
    <property type="entry name" value="DHBP synthase"/>
    <property type="match status" value="1"/>
</dbReference>
<comment type="caution">
    <text evidence="13">The sequence shown here is derived from an EMBL/GenBank/DDBJ whole genome shotgun (WGS) entry which is preliminary data.</text>
</comment>
<gene>
    <name evidence="13" type="ORF">COX36_04745</name>
</gene>
<evidence type="ECO:0000259" key="12">
    <source>
        <dbReference type="PROSITE" id="PS51163"/>
    </source>
</evidence>
<comment type="subcellular location">
    <subcellularLocation>
        <location evidence="1">Cytoplasm</location>
    </subcellularLocation>
</comment>
<dbReference type="GO" id="GO:0005524">
    <property type="term" value="F:ATP binding"/>
    <property type="evidence" value="ECO:0007669"/>
    <property type="project" value="UniProtKB-KW"/>
</dbReference>
<evidence type="ECO:0000256" key="1">
    <source>
        <dbReference type="ARBA" id="ARBA00004496"/>
    </source>
</evidence>
<keyword evidence="7" id="KW-0548">Nucleotidyltransferase</keyword>
<sequence length="249" mass="28528">MKTTQNFIQNLKEFLKSKNKPQDFSNIFLGGGRHDRRRFNEMEILKLTRKNRKSSVKIIARLIKEGKIVVCPTDTVYGLLCDATSKKAIDRLFKIKKREKGKFFPIFVKDLKTAKALANIESRQEKILKKFWPGKLTAVLKRNRKLKIYGLDKKTIALRIPKHKLIKELLVKSNLSLTGTSGNISGQPTSTKIKDIIRQFKNQKFQPDLIIDAGNLPKSLPSTIIDLTGREIKTLRKGAVKFKLKNLKT</sequence>
<evidence type="ECO:0000256" key="5">
    <source>
        <dbReference type="ARBA" id="ARBA00022679"/>
    </source>
</evidence>
<comment type="similarity">
    <text evidence="2">Belongs to the SUA5 family.</text>
</comment>
<keyword evidence="6" id="KW-0819">tRNA processing</keyword>
<dbReference type="InterPro" id="IPR017945">
    <property type="entry name" value="DHBP_synth_RibB-like_a/b_dom"/>
</dbReference>
<dbReference type="Pfam" id="PF01300">
    <property type="entry name" value="Sua5_yciO_yrdC"/>
    <property type="match status" value="1"/>
</dbReference>
<dbReference type="InterPro" id="IPR006070">
    <property type="entry name" value="Sua5-like_dom"/>
</dbReference>
<feature type="domain" description="YrdC-like" evidence="12">
    <location>
        <begin position="53"/>
        <end position="240"/>
    </location>
</feature>
<dbReference type="GO" id="GO:0008033">
    <property type="term" value="P:tRNA processing"/>
    <property type="evidence" value="ECO:0007669"/>
    <property type="project" value="UniProtKB-KW"/>
</dbReference>
<dbReference type="EMBL" id="PCRP01000074">
    <property type="protein sequence ID" value="PIP23189.1"/>
    <property type="molecule type" value="Genomic_DNA"/>
</dbReference>
<protein>
    <recommendedName>
        <fullName evidence="10">L-threonylcarbamoyladenylate synthase</fullName>
        <ecNumber evidence="3">2.7.7.87</ecNumber>
    </recommendedName>
    <alternativeName>
        <fullName evidence="10">L-threonylcarbamoyladenylate synthase</fullName>
    </alternativeName>
</protein>
<dbReference type="AlphaFoldDB" id="A0A2G9YVH9"/>
<dbReference type="Proteomes" id="UP000230273">
    <property type="component" value="Unassembled WGS sequence"/>
</dbReference>
<dbReference type="GO" id="GO:0006450">
    <property type="term" value="P:regulation of translational fidelity"/>
    <property type="evidence" value="ECO:0007669"/>
    <property type="project" value="TreeGrafter"/>
</dbReference>
<evidence type="ECO:0000256" key="9">
    <source>
        <dbReference type="ARBA" id="ARBA00022840"/>
    </source>
</evidence>
<dbReference type="GO" id="GO:0000049">
    <property type="term" value="F:tRNA binding"/>
    <property type="evidence" value="ECO:0007669"/>
    <property type="project" value="TreeGrafter"/>
</dbReference>
<name>A0A2G9YVH9_9BACT</name>
<organism evidence="13 14">
    <name type="scientific">Candidatus Nealsonbacteria bacterium CG23_combo_of_CG06-09_8_20_14_all_38_19</name>
    <dbReference type="NCBI Taxonomy" id="1974721"/>
    <lineage>
        <taxon>Bacteria</taxon>
        <taxon>Candidatus Nealsoniibacteriota</taxon>
    </lineage>
</organism>
<dbReference type="GO" id="GO:0061710">
    <property type="term" value="F:L-threonylcarbamoyladenylate synthase"/>
    <property type="evidence" value="ECO:0007669"/>
    <property type="project" value="UniProtKB-EC"/>
</dbReference>
<keyword evidence="4" id="KW-0963">Cytoplasm</keyword>
<dbReference type="PANTHER" id="PTHR17490:SF16">
    <property type="entry name" value="THREONYLCARBAMOYL-AMP SYNTHASE"/>
    <property type="match status" value="1"/>
</dbReference>
<proteinExistence type="inferred from homology"/>
<comment type="catalytic activity">
    <reaction evidence="11">
        <text>L-threonine + hydrogencarbonate + ATP = L-threonylcarbamoyladenylate + diphosphate + H2O</text>
        <dbReference type="Rhea" id="RHEA:36407"/>
        <dbReference type="ChEBI" id="CHEBI:15377"/>
        <dbReference type="ChEBI" id="CHEBI:17544"/>
        <dbReference type="ChEBI" id="CHEBI:30616"/>
        <dbReference type="ChEBI" id="CHEBI:33019"/>
        <dbReference type="ChEBI" id="CHEBI:57926"/>
        <dbReference type="ChEBI" id="CHEBI:73682"/>
        <dbReference type="EC" id="2.7.7.87"/>
    </reaction>
</comment>
<evidence type="ECO:0000256" key="11">
    <source>
        <dbReference type="ARBA" id="ARBA00048366"/>
    </source>
</evidence>
<evidence type="ECO:0000313" key="14">
    <source>
        <dbReference type="Proteomes" id="UP000230273"/>
    </source>
</evidence>
<evidence type="ECO:0000256" key="6">
    <source>
        <dbReference type="ARBA" id="ARBA00022694"/>
    </source>
</evidence>
<evidence type="ECO:0000313" key="13">
    <source>
        <dbReference type="EMBL" id="PIP23189.1"/>
    </source>
</evidence>
<dbReference type="EC" id="2.7.7.87" evidence="3"/>
<evidence type="ECO:0000256" key="3">
    <source>
        <dbReference type="ARBA" id="ARBA00012584"/>
    </source>
</evidence>
<evidence type="ECO:0000256" key="10">
    <source>
        <dbReference type="ARBA" id="ARBA00029774"/>
    </source>
</evidence>
<keyword evidence="8" id="KW-0547">Nucleotide-binding</keyword>
<evidence type="ECO:0000256" key="8">
    <source>
        <dbReference type="ARBA" id="ARBA00022741"/>
    </source>
</evidence>
<dbReference type="NCBIfam" id="TIGR00057">
    <property type="entry name" value="L-threonylcarbamoyladenylate synthase"/>
    <property type="match status" value="1"/>
</dbReference>
<evidence type="ECO:0000256" key="2">
    <source>
        <dbReference type="ARBA" id="ARBA00007663"/>
    </source>
</evidence>
<dbReference type="PROSITE" id="PS51163">
    <property type="entry name" value="YRDC"/>
    <property type="match status" value="1"/>
</dbReference>
<dbReference type="SUPFAM" id="SSF55821">
    <property type="entry name" value="YrdC/RibB"/>
    <property type="match status" value="1"/>
</dbReference>
<dbReference type="GO" id="GO:0005737">
    <property type="term" value="C:cytoplasm"/>
    <property type="evidence" value="ECO:0007669"/>
    <property type="project" value="UniProtKB-SubCell"/>
</dbReference>